<feature type="compositionally biased region" description="Basic and acidic residues" evidence="2">
    <location>
        <begin position="233"/>
        <end position="249"/>
    </location>
</feature>
<proteinExistence type="predicted"/>
<dbReference type="GO" id="GO:1990904">
    <property type="term" value="C:ribonucleoprotein complex"/>
    <property type="evidence" value="ECO:0007669"/>
    <property type="project" value="TreeGrafter"/>
</dbReference>
<feature type="compositionally biased region" description="Low complexity" evidence="2">
    <location>
        <begin position="742"/>
        <end position="761"/>
    </location>
</feature>
<feature type="coiled-coil region" evidence="1">
    <location>
        <begin position="1053"/>
        <end position="1080"/>
    </location>
</feature>
<dbReference type="InterPro" id="IPR004038">
    <property type="entry name" value="Ribosomal_eL8/eL30/eS12/Gad45"/>
</dbReference>
<feature type="compositionally biased region" description="Basic residues" evidence="2">
    <location>
        <begin position="290"/>
        <end position="302"/>
    </location>
</feature>
<protein>
    <submittedName>
        <fullName evidence="5">Selenocysteine insertion sequence-binding protein 2-like</fullName>
    </submittedName>
</protein>
<organism evidence="4 5">
    <name type="scientific">Acanthaster planci</name>
    <name type="common">Crown-of-thorns starfish</name>
    <dbReference type="NCBI Taxonomy" id="133434"/>
    <lineage>
        <taxon>Eukaryota</taxon>
        <taxon>Metazoa</taxon>
        <taxon>Echinodermata</taxon>
        <taxon>Eleutherozoa</taxon>
        <taxon>Asterozoa</taxon>
        <taxon>Asteroidea</taxon>
        <taxon>Valvatacea</taxon>
        <taxon>Valvatida</taxon>
        <taxon>Acanthasteridae</taxon>
        <taxon>Acanthaster</taxon>
    </lineage>
</organism>
<dbReference type="GO" id="GO:0043021">
    <property type="term" value="F:ribonucleoprotein complex binding"/>
    <property type="evidence" value="ECO:0007669"/>
    <property type="project" value="TreeGrafter"/>
</dbReference>
<dbReference type="KEGG" id="aplc:110984541"/>
<feature type="compositionally biased region" description="Polar residues" evidence="2">
    <location>
        <begin position="857"/>
        <end position="866"/>
    </location>
</feature>
<feature type="region of interest" description="Disordered" evidence="2">
    <location>
        <begin position="454"/>
        <end position="590"/>
    </location>
</feature>
<feature type="region of interest" description="Disordered" evidence="2">
    <location>
        <begin position="221"/>
        <end position="258"/>
    </location>
</feature>
<dbReference type="FunFam" id="3.30.1330.30:FF:000004">
    <property type="entry name" value="selenocysteine insertion sequence-binding protein 2"/>
    <property type="match status" value="1"/>
</dbReference>
<sequence>MTEAEGKPPQGTLLSAEVEPFVPGQSNFAKAGGTCTGRPSPTNAQPGHTHGSGQVSAGHAHPGSFNPKTAMSASQQSITTPNGSSYTLTELPRYLTNCYPFVQDSITGSGPKPDVRWSSYLPHQHPPPSLSSALSYPSPSGDPYTSQQYPMQAHNMVMQYPQSFFSHPGGPPQPSQGLMPVSQGSYHTAQHYPGYYPNYPADGSQFQVGPYQGAGYGSYIQREPVQRPSRYSSSRDRQYLGGHSTRDRSSSSSSLESRRYTKTLVCADVGCQTDFPDEIANKTLAEKPSLLRRHKSKPRRRSQGNQTGQETSTSTDSETERGTVDSDSGYYSPKHGKTNHASVGMATHDTGTGPTAVKAQGYQQYTGAVVGTVPRHVTQQSGSPSAVYSMQNSMQAMMPQMVPTASNYAQPQHLHHPVPSRLQQQVPQQQQFLQQPPLRQPLQQPISYARILSQPPLPRHPVPVPNQALTLPPGPMHQQSPLGQLVENPRKNSGAAVPGNRTAQLKPGAKCIPVQQNGAADHSPAQNSKRKKKKDRKRAGQTRQGAEEQGIELAPQPQPPPPALMDMGDFPELPVSGESGGGAIQGSQPRSYSAILQQQKATPIREQTSPEDADLAAAVETSPADIIKPEDLLNPEAAASGIRDGKNARKRRKKAILAAQAAAKEYSEITEEQRQLQENLKKPSKKTKMPIDFDLGDMLAALEKQQQETKAKTQQQGMAGKGRPANMPLTTASKAQQHSEVKQPTAAAVAKAAGPKTAVAPLQQAVRDHREPVKGHNPLDASAPLKRGKERETPVKKKPSALKRVILKEREENKRLRTLQETCLSDAEDGLTQGDDKSLDTAGGDAGLGLSQDASERGSSMSPFMASQSDLSPLSQMSPMSMSPLSPGSPLSSGLSSPATGFKSASAAQANPTIHSRRFREYCNQVLDKDIDACCTTLLQTLVRFQDRQYHKDPTKAKAKRRIVMGLREVTKHLKLKKIKCIMVSPNLERIQSKGGLDDALNRIMTLSAEQNVPVVFALGRKALGRAVNKLVPVSVVGIFNYDGAEEFYKNLLDLTKNARESYNTMIRKYQQELEAAATAVPFSKHRHHLGHYRNLSGCSGISFSSVISEPISEDYPDPEPETDSRGNEIVREVRFDEAVTTAQYAASAPVASLTGQEFVEAGDSSNTGGYESDRGFSQEGAYSEDSGTVEPGTSKTSSETLEAAELDDVDDMEGDNEDMYNLSDVDEDEELDAIDMIGVDEDEEDEDDEDEDRGLSIKTDLPLDKGRIANWVAETQNTIQSLTLCDSDKNQGSTSLSEATLVSESSDHSASDKDPTSLPSPPSHCPHSLNTCERTNEEGCTKPKRTDCKSTAASNTGGKPSGLVDDQPSENHLGCLSQESS</sequence>
<feature type="compositionally biased region" description="Polar residues" evidence="2">
    <location>
        <begin position="1350"/>
        <end position="1359"/>
    </location>
</feature>
<feature type="region of interest" description="Disordered" evidence="2">
    <location>
        <begin position="1"/>
        <end position="84"/>
    </location>
</feature>
<dbReference type="Pfam" id="PF01248">
    <property type="entry name" value="Ribosomal_L7Ae"/>
    <property type="match status" value="1"/>
</dbReference>
<accession>A0A8B7Z4G5</accession>
<name>A0A8B7Z4G5_ACAPL</name>
<dbReference type="GO" id="GO:0035368">
    <property type="term" value="F:selenocysteine insertion sequence binding"/>
    <property type="evidence" value="ECO:0007669"/>
    <property type="project" value="InterPro"/>
</dbReference>
<keyword evidence="1" id="KW-0175">Coiled coil</keyword>
<feature type="compositionally biased region" description="Polar residues" evidence="2">
    <location>
        <begin position="1283"/>
        <end position="1305"/>
    </location>
</feature>
<feature type="compositionally biased region" description="Low complexity" evidence="2">
    <location>
        <begin position="130"/>
        <end position="139"/>
    </location>
</feature>
<feature type="region of interest" description="Disordered" evidence="2">
    <location>
        <begin position="827"/>
        <end position="910"/>
    </location>
</feature>
<feature type="compositionally biased region" description="Polar residues" evidence="2">
    <location>
        <begin position="37"/>
        <end position="55"/>
    </location>
</feature>
<feature type="compositionally biased region" description="Polar residues" evidence="2">
    <location>
        <begin position="66"/>
        <end position="84"/>
    </location>
</feature>
<feature type="compositionally biased region" description="Polar residues" evidence="2">
    <location>
        <begin position="1192"/>
        <end position="1201"/>
    </location>
</feature>
<feature type="compositionally biased region" description="Low complexity" evidence="2">
    <location>
        <begin position="306"/>
        <end position="316"/>
    </location>
</feature>
<gene>
    <name evidence="5" type="primary">LOC110984541</name>
</gene>
<feature type="compositionally biased region" description="Polar residues" evidence="2">
    <location>
        <begin position="728"/>
        <end position="738"/>
    </location>
</feature>
<dbReference type="SUPFAM" id="SSF55315">
    <property type="entry name" value="L30e-like"/>
    <property type="match status" value="1"/>
</dbReference>
<feature type="compositionally biased region" description="Basic and acidic residues" evidence="2">
    <location>
        <begin position="1335"/>
        <end position="1349"/>
    </location>
</feature>
<feature type="compositionally biased region" description="Low complexity" evidence="2">
    <location>
        <begin position="867"/>
        <end position="898"/>
    </location>
</feature>
<feature type="compositionally biased region" description="Basic and acidic residues" evidence="2">
    <location>
        <begin position="1306"/>
        <end position="1316"/>
    </location>
</feature>
<dbReference type="InterPro" id="IPR040051">
    <property type="entry name" value="SECISBP2"/>
</dbReference>
<dbReference type="InterPro" id="IPR029064">
    <property type="entry name" value="Ribosomal_eL30-like_sf"/>
</dbReference>
<dbReference type="PANTHER" id="PTHR13284">
    <property type="entry name" value="GH01354P"/>
    <property type="match status" value="1"/>
</dbReference>
<feature type="region of interest" description="Disordered" evidence="2">
    <location>
        <begin position="1162"/>
        <end position="1265"/>
    </location>
</feature>
<feature type="compositionally biased region" description="Acidic residues" evidence="2">
    <location>
        <begin position="1203"/>
        <end position="1253"/>
    </location>
</feature>
<feature type="region of interest" description="Disordered" evidence="2">
    <location>
        <begin position="117"/>
        <end position="148"/>
    </location>
</feature>
<dbReference type="OMA" id="DACCTTL"/>
<dbReference type="GO" id="GO:0001514">
    <property type="term" value="P:selenocysteine incorporation"/>
    <property type="evidence" value="ECO:0007669"/>
    <property type="project" value="UniProtKB-ARBA"/>
</dbReference>
<evidence type="ECO:0000259" key="3">
    <source>
        <dbReference type="Pfam" id="PF01248"/>
    </source>
</evidence>
<evidence type="ECO:0000313" key="5">
    <source>
        <dbReference type="RefSeq" id="XP_022100524.1"/>
    </source>
</evidence>
<feature type="region of interest" description="Disordered" evidence="2">
    <location>
        <begin position="705"/>
        <end position="802"/>
    </location>
</feature>
<feature type="region of interest" description="Disordered" evidence="2">
    <location>
        <begin position="162"/>
        <end position="185"/>
    </location>
</feature>
<feature type="compositionally biased region" description="Pro residues" evidence="2">
    <location>
        <begin position="455"/>
        <end position="464"/>
    </location>
</feature>
<evidence type="ECO:0000313" key="4">
    <source>
        <dbReference type="Proteomes" id="UP000694845"/>
    </source>
</evidence>
<dbReference type="GO" id="GO:0005739">
    <property type="term" value="C:mitochondrion"/>
    <property type="evidence" value="ECO:0007669"/>
    <property type="project" value="TreeGrafter"/>
</dbReference>
<dbReference type="Proteomes" id="UP000694845">
    <property type="component" value="Unplaced"/>
</dbReference>
<dbReference type="GeneID" id="110984541"/>
<evidence type="ECO:0000256" key="1">
    <source>
        <dbReference type="SAM" id="Coils"/>
    </source>
</evidence>
<feature type="region of interest" description="Disordered" evidence="2">
    <location>
        <begin position="284"/>
        <end position="355"/>
    </location>
</feature>
<dbReference type="PANTHER" id="PTHR13284:SF4">
    <property type="entry name" value="C2H2-TYPE DOMAIN-CONTAINING PROTEIN"/>
    <property type="match status" value="1"/>
</dbReference>
<reference evidence="5" key="1">
    <citation type="submission" date="2025-08" db="UniProtKB">
        <authorList>
            <consortium name="RefSeq"/>
        </authorList>
    </citation>
    <scope>IDENTIFICATION</scope>
</reference>
<dbReference type="GO" id="GO:0003730">
    <property type="term" value="F:mRNA 3'-UTR binding"/>
    <property type="evidence" value="ECO:0007669"/>
    <property type="project" value="TreeGrafter"/>
</dbReference>
<dbReference type="Gene3D" id="3.30.1330.30">
    <property type="match status" value="1"/>
</dbReference>
<evidence type="ECO:0000256" key="2">
    <source>
        <dbReference type="SAM" id="MobiDB-lite"/>
    </source>
</evidence>
<feature type="compositionally biased region" description="Basic residues" evidence="2">
    <location>
        <begin position="528"/>
        <end position="540"/>
    </location>
</feature>
<feature type="region of interest" description="Disordered" evidence="2">
    <location>
        <begin position="1283"/>
        <end position="1382"/>
    </location>
</feature>
<dbReference type="RefSeq" id="XP_022100524.1">
    <property type="nucleotide sequence ID" value="XM_022244832.1"/>
</dbReference>
<dbReference type="OrthoDB" id="263617at2759"/>
<feature type="domain" description="Ribosomal protein eL8/eL30/eS12/Gadd45" evidence="3">
    <location>
        <begin position="952"/>
        <end position="1047"/>
    </location>
</feature>
<keyword evidence="4" id="KW-1185">Reference proteome</keyword>